<name>A0ACB0IWS4_TRIPR</name>
<evidence type="ECO:0000313" key="2">
    <source>
        <dbReference type="Proteomes" id="UP001177021"/>
    </source>
</evidence>
<gene>
    <name evidence="1" type="ORF">MILVUS5_LOCUS7442</name>
</gene>
<dbReference type="EMBL" id="CASHSV030000013">
    <property type="protein sequence ID" value="CAJ2637041.1"/>
    <property type="molecule type" value="Genomic_DNA"/>
</dbReference>
<reference evidence="1" key="1">
    <citation type="submission" date="2023-10" db="EMBL/GenBank/DDBJ databases">
        <authorList>
            <person name="Rodriguez Cubillos JULIANA M."/>
            <person name="De Vega J."/>
        </authorList>
    </citation>
    <scope>NUCLEOTIDE SEQUENCE</scope>
</reference>
<dbReference type="Proteomes" id="UP001177021">
    <property type="component" value="Unassembled WGS sequence"/>
</dbReference>
<evidence type="ECO:0000313" key="1">
    <source>
        <dbReference type="EMBL" id="CAJ2637041.1"/>
    </source>
</evidence>
<accession>A0ACB0IWS4</accession>
<proteinExistence type="predicted"/>
<organism evidence="1 2">
    <name type="scientific">Trifolium pratense</name>
    <name type="common">Red clover</name>
    <dbReference type="NCBI Taxonomy" id="57577"/>
    <lineage>
        <taxon>Eukaryota</taxon>
        <taxon>Viridiplantae</taxon>
        <taxon>Streptophyta</taxon>
        <taxon>Embryophyta</taxon>
        <taxon>Tracheophyta</taxon>
        <taxon>Spermatophyta</taxon>
        <taxon>Magnoliopsida</taxon>
        <taxon>eudicotyledons</taxon>
        <taxon>Gunneridae</taxon>
        <taxon>Pentapetalae</taxon>
        <taxon>rosids</taxon>
        <taxon>fabids</taxon>
        <taxon>Fabales</taxon>
        <taxon>Fabaceae</taxon>
        <taxon>Papilionoideae</taxon>
        <taxon>50 kb inversion clade</taxon>
        <taxon>NPAAA clade</taxon>
        <taxon>Hologalegina</taxon>
        <taxon>IRL clade</taxon>
        <taxon>Trifolieae</taxon>
        <taxon>Trifolium</taxon>
    </lineage>
</organism>
<comment type="caution">
    <text evidence="1">The sequence shown here is derived from an EMBL/GenBank/DDBJ whole genome shotgun (WGS) entry which is preliminary data.</text>
</comment>
<keyword evidence="2" id="KW-1185">Reference proteome</keyword>
<protein>
    <submittedName>
        <fullName evidence="1">Uncharacterized protein</fullName>
    </submittedName>
</protein>
<sequence length="802" mass="91583">MMERFVETQTRINKEVNEAFVKINTKVESLAADSKAIETQISLLAQTSLGSFTKSHVDVITTNESQIENLKESDNVINEKSNEKRIEIAKIPPTPPQEEVVKEVEKESTYILPPPYNPPTPFTQRLVEAKVESQSKRDVEELKNINTNAPLYEIPYKKRNLEDNREIISVEKGRVDFEVDYFKKKKKMAFHDNQIVRIESEIQQERFEALFAREMSFQIFPHDTTMNALGITASVKFLINQLGWDNLDLSSFPTYRNLTIEFLSSFVTYPHYGLSPDKGQTRFRLFGVDCHYSYRNMADLMNVPSSPDAATKVQEDAFMDYELSNLWGSISGEPNAEPADRVNQKIHNPAIHYFHMLLAHTIFGKPENDTAVSKEELFILYCAFQGRPVNLAPFVLANIQKIIDTPNHRICIGGFVSFLVKTIGLNPFTQKLIHFGAPLVSGFRYLNINFCFNRQLVGNLGPTTFQLIINRQPVHHFTLPNLEKTSIHDKNNWLFDLEGEDEHDPETPPFYYTPGPPSPTQPAESISPPTALVDHTAAIAELTDTVATLRSDLNKFLDLTIVSFDNCAKEFASIHNALKNLRLITTIAKAIGLGPRLENLDHTPPRFINEDMVKSMNLVRLREDGRYDLMINNRVFSNITLPNTWLTDVRNERNLRYTNNSVPNRAPTHISPNVAAGGGASIVPPAHTTHFSNTFAGSSSSSRQSSIDDVLHEIRAQNALNQERDGLFYAMHQQQEEMMERMTFMQAQQDQILQNQHEMQGYYHRWESSEEHRQQQLDNVIQELGGLRLQFNNFQNYQHPPS</sequence>